<sequence length="59" mass="6501">MDPSISLVFIIAAFSLGAVLVLKKDTIPPSLKKWLAIFSIVMILFAFFIIVDSLFKLGT</sequence>
<evidence type="ECO:0000256" key="1">
    <source>
        <dbReference type="SAM" id="Phobius"/>
    </source>
</evidence>
<evidence type="ECO:0008006" key="4">
    <source>
        <dbReference type="Google" id="ProtNLM"/>
    </source>
</evidence>
<evidence type="ECO:0000313" key="2">
    <source>
        <dbReference type="EMBL" id="URN94405.1"/>
    </source>
</evidence>
<dbReference type="Proteomes" id="UP001056756">
    <property type="component" value="Chromosome"/>
</dbReference>
<feature type="transmembrane region" description="Helical" evidence="1">
    <location>
        <begin position="6"/>
        <end position="22"/>
    </location>
</feature>
<keyword evidence="1" id="KW-0812">Transmembrane</keyword>
<evidence type="ECO:0000313" key="3">
    <source>
        <dbReference type="Proteomes" id="UP001056756"/>
    </source>
</evidence>
<gene>
    <name evidence="2" type="ORF">NAG76_21720</name>
</gene>
<organism evidence="2 3">
    <name type="scientific">Candidatus Pristimantibacillus lignocellulolyticus</name>
    <dbReference type="NCBI Taxonomy" id="2994561"/>
    <lineage>
        <taxon>Bacteria</taxon>
        <taxon>Bacillati</taxon>
        <taxon>Bacillota</taxon>
        <taxon>Bacilli</taxon>
        <taxon>Bacillales</taxon>
        <taxon>Paenibacillaceae</taxon>
        <taxon>Candidatus Pristimantibacillus</taxon>
    </lineage>
</organism>
<dbReference type="EMBL" id="CP097899">
    <property type="protein sequence ID" value="URN94405.1"/>
    <property type="molecule type" value="Genomic_DNA"/>
</dbReference>
<dbReference type="KEGG" id="plig:NAG76_21720"/>
<keyword evidence="1" id="KW-0472">Membrane</keyword>
<keyword evidence="1" id="KW-1133">Transmembrane helix</keyword>
<reference evidence="2" key="1">
    <citation type="submission" date="2022-05" db="EMBL/GenBank/DDBJ databases">
        <title>Novel bacterial taxa in a minimal lignocellulolytic consortium and its capacity to transform plastics disclosed by genome-resolved metagenomics.</title>
        <authorList>
            <person name="Rodriguez C.A.D."/>
            <person name="Diaz-Garcia L."/>
            <person name="Herrera K."/>
            <person name="Tarazona N.A."/>
            <person name="Sproer C."/>
            <person name="Overmann J."/>
            <person name="Jimenez D.J."/>
        </authorList>
    </citation>
    <scope>NUCLEOTIDE SEQUENCE</scope>
    <source>
        <strain evidence="2">MAG5</strain>
    </source>
</reference>
<dbReference type="AlphaFoldDB" id="A0A9J6ZEB1"/>
<accession>A0A9J6ZEB1</accession>
<proteinExistence type="predicted"/>
<protein>
    <recommendedName>
        <fullName evidence="4">Signal transduction histidine kinase</fullName>
    </recommendedName>
</protein>
<feature type="transmembrane region" description="Helical" evidence="1">
    <location>
        <begin position="34"/>
        <end position="55"/>
    </location>
</feature>
<name>A0A9J6ZEB1_9BACL</name>